<proteinExistence type="predicted"/>
<accession>Q6SHJ0</accession>
<feature type="compositionally biased region" description="Low complexity" evidence="1">
    <location>
        <begin position="1"/>
        <end position="31"/>
    </location>
</feature>
<dbReference type="EMBL" id="AY458635">
    <property type="protein sequence ID" value="AAR37630.1"/>
    <property type="molecule type" value="Genomic_DNA"/>
</dbReference>
<reference evidence="3" key="2">
    <citation type="submission" date="2003-12" db="EMBL/GenBank/DDBJ databases">
        <title>Monterey Bay Coastal Ocean Microbial Observatory environmental clone sequencing.</title>
        <authorList>
            <person name="DeLong E.F."/>
        </authorList>
    </citation>
    <scope>NUCLEOTIDE SEQUENCE</scope>
</reference>
<organism evidence="3">
    <name type="scientific">uncultured marine bacterium 438</name>
    <dbReference type="NCBI Taxonomy" id="257388"/>
    <lineage>
        <taxon>Bacteria</taxon>
        <taxon>environmental samples</taxon>
    </lineage>
</organism>
<protein>
    <recommendedName>
        <fullName evidence="2">DUF4167 domain-containing protein</fullName>
    </recommendedName>
</protein>
<evidence type="ECO:0000259" key="2">
    <source>
        <dbReference type="Pfam" id="PF13763"/>
    </source>
</evidence>
<dbReference type="Pfam" id="PF13763">
    <property type="entry name" value="DUF4167"/>
    <property type="match status" value="1"/>
</dbReference>
<evidence type="ECO:0000313" key="3">
    <source>
        <dbReference type="EMBL" id="AAR37630.1"/>
    </source>
</evidence>
<gene>
    <name evidence="3" type="ORF">MBMO_EBAC000-62A03.2</name>
</gene>
<dbReference type="InterPro" id="IPR025430">
    <property type="entry name" value="DUF4167"/>
</dbReference>
<feature type="region of interest" description="Disordered" evidence="1">
    <location>
        <begin position="1"/>
        <end position="51"/>
    </location>
</feature>
<reference evidence="3" key="1">
    <citation type="submission" date="2003-11" db="EMBL/GenBank/DDBJ databases">
        <authorList>
            <person name="Heidelberg J.F."/>
            <person name="Eisen J.A."/>
            <person name="Nelson W.C."/>
            <person name="DeLong E.F."/>
        </authorList>
    </citation>
    <scope>NUCLEOTIDE SEQUENCE</scope>
</reference>
<feature type="domain" description="DUF4167" evidence="2">
    <location>
        <begin position="18"/>
        <end position="95"/>
    </location>
</feature>
<sequence>MVTFRSNNSNNNRRPPFRSNNNRRPPFRSNNEGSKFSNNDNFQRKVPGRNNHNAVKLIEKYNDLAREALANEDKILSENYFQHADHFTRVQNEQESLRMARVNSSATATIKPVDSEKKVEETIKTEAETVKKEVTEPEVKKVVKSVDKKVVEKKVAAS</sequence>
<evidence type="ECO:0000256" key="1">
    <source>
        <dbReference type="SAM" id="MobiDB-lite"/>
    </source>
</evidence>
<name>Q6SHJ0_9BACT</name>
<feature type="compositionally biased region" description="Polar residues" evidence="1">
    <location>
        <begin position="32"/>
        <end position="41"/>
    </location>
</feature>
<dbReference type="AlphaFoldDB" id="Q6SHJ0"/>